<organism evidence="2 3">
    <name type="scientific">Bowmanella denitrificans</name>
    <dbReference type="NCBI Taxonomy" id="366582"/>
    <lineage>
        <taxon>Bacteria</taxon>
        <taxon>Pseudomonadati</taxon>
        <taxon>Pseudomonadota</taxon>
        <taxon>Gammaproteobacteria</taxon>
        <taxon>Alteromonadales</taxon>
        <taxon>Alteromonadaceae</taxon>
        <taxon>Bowmanella</taxon>
    </lineage>
</organism>
<keyword evidence="1" id="KW-0812">Transmembrane</keyword>
<comment type="caution">
    <text evidence="2">The sequence shown here is derived from an EMBL/GenBank/DDBJ whole genome shotgun (WGS) entry which is preliminary data.</text>
</comment>
<name>A0ABP3H5B8_9ALTE</name>
<evidence type="ECO:0000313" key="3">
    <source>
        <dbReference type="Proteomes" id="UP001501757"/>
    </source>
</evidence>
<dbReference type="EMBL" id="BAAAEI010000015">
    <property type="protein sequence ID" value="GAA0362222.1"/>
    <property type="molecule type" value="Genomic_DNA"/>
</dbReference>
<evidence type="ECO:0000313" key="2">
    <source>
        <dbReference type="EMBL" id="GAA0362222.1"/>
    </source>
</evidence>
<keyword evidence="1" id="KW-1133">Transmembrane helix</keyword>
<evidence type="ECO:0000256" key="1">
    <source>
        <dbReference type="SAM" id="Phobius"/>
    </source>
</evidence>
<gene>
    <name evidence="2" type="ORF">GCM10009092_28230</name>
</gene>
<sequence length="315" mass="35756">MRLDPRITPALLFIGSLLVLQMVYFFAARQAHYQQAGTLALALEKRIALDLPWLRLPNDVMNNVADEESVRQYLSKLNELSLLKGYSIRVLALQGISASQSKPEFDGIIQQHKLQIPGQTLTLQLGVQHFPLAKAFSIFPLLAALLFTLLISSSRRETTDEQLEPGESPSEPALPRLIVNLQERTLSNSVDNRQIQLSNKPFCFYVALLEYCLQHENAALNHNKNIPEELLELANRYFYRLIELGHTIRKRPDFSSNLDKMLSEIRAALDDVFRDCPEFKAAFYPPKAQGEGSRSKLHNYALEQLQAETLEIIGK</sequence>
<feature type="transmembrane region" description="Helical" evidence="1">
    <location>
        <begin position="132"/>
        <end position="151"/>
    </location>
</feature>
<accession>A0ABP3H5B8</accession>
<dbReference type="RefSeq" id="WP_102797523.1">
    <property type="nucleotide sequence ID" value="NZ_BAAAEI010000015.1"/>
</dbReference>
<dbReference type="Proteomes" id="UP001501757">
    <property type="component" value="Unassembled WGS sequence"/>
</dbReference>
<protein>
    <submittedName>
        <fullName evidence="2">Uncharacterized protein</fullName>
    </submittedName>
</protein>
<proteinExistence type="predicted"/>
<keyword evidence="1" id="KW-0472">Membrane</keyword>
<reference evidence="3" key="1">
    <citation type="journal article" date="2019" name="Int. J. Syst. Evol. Microbiol.">
        <title>The Global Catalogue of Microorganisms (GCM) 10K type strain sequencing project: providing services to taxonomists for standard genome sequencing and annotation.</title>
        <authorList>
            <consortium name="The Broad Institute Genomics Platform"/>
            <consortium name="The Broad Institute Genome Sequencing Center for Infectious Disease"/>
            <person name="Wu L."/>
            <person name="Ma J."/>
        </authorList>
    </citation>
    <scope>NUCLEOTIDE SEQUENCE [LARGE SCALE GENOMIC DNA]</scope>
    <source>
        <strain evidence="3">JCM 13378</strain>
    </source>
</reference>
<keyword evidence="3" id="KW-1185">Reference proteome</keyword>
<feature type="transmembrane region" description="Helical" evidence="1">
    <location>
        <begin position="7"/>
        <end position="27"/>
    </location>
</feature>